<organism evidence="2 3">
    <name type="scientific">Nocardiopsis composta</name>
    <dbReference type="NCBI Taxonomy" id="157465"/>
    <lineage>
        <taxon>Bacteria</taxon>
        <taxon>Bacillati</taxon>
        <taxon>Actinomycetota</taxon>
        <taxon>Actinomycetes</taxon>
        <taxon>Streptosporangiales</taxon>
        <taxon>Nocardiopsidaceae</taxon>
        <taxon>Nocardiopsis</taxon>
    </lineage>
</organism>
<keyword evidence="3" id="KW-1185">Reference proteome</keyword>
<proteinExistence type="predicted"/>
<evidence type="ECO:0000313" key="2">
    <source>
        <dbReference type="EMBL" id="MBB5433517.1"/>
    </source>
</evidence>
<evidence type="ECO:0000256" key="1">
    <source>
        <dbReference type="SAM" id="SignalP"/>
    </source>
</evidence>
<feature type="chain" id="PRO_5031529756" description="Secreted protein" evidence="1">
    <location>
        <begin position="29"/>
        <end position="157"/>
    </location>
</feature>
<dbReference type="EMBL" id="JACHDB010000001">
    <property type="protein sequence ID" value="MBB5433517.1"/>
    <property type="molecule type" value="Genomic_DNA"/>
</dbReference>
<comment type="caution">
    <text evidence="2">The sequence shown here is derived from an EMBL/GenBank/DDBJ whole genome shotgun (WGS) entry which is preliminary data.</text>
</comment>
<reference evidence="2 3" key="1">
    <citation type="submission" date="2020-08" db="EMBL/GenBank/DDBJ databases">
        <title>Sequencing the genomes of 1000 actinobacteria strains.</title>
        <authorList>
            <person name="Klenk H.-P."/>
        </authorList>
    </citation>
    <scope>NUCLEOTIDE SEQUENCE [LARGE SCALE GENOMIC DNA]</scope>
    <source>
        <strain evidence="2 3">DSM 44551</strain>
    </source>
</reference>
<accession>A0A7W8QN28</accession>
<keyword evidence="1" id="KW-0732">Signal</keyword>
<gene>
    <name evidence="2" type="ORF">HDA36_003601</name>
</gene>
<evidence type="ECO:0000313" key="3">
    <source>
        <dbReference type="Proteomes" id="UP000572635"/>
    </source>
</evidence>
<evidence type="ECO:0008006" key="4">
    <source>
        <dbReference type="Google" id="ProtNLM"/>
    </source>
</evidence>
<name>A0A7W8QN28_9ACTN</name>
<dbReference type="Proteomes" id="UP000572635">
    <property type="component" value="Unassembled WGS sequence"/>
</dbReference>
<protein>
    <recommendedName>
        <fullName evidence="4">Secreted protein</fullName>
    </recommendedName>
</protein>
<dbReference type="AlphaFoldDB" id="A0A7W8QN28"/>
<feature type="signal peptide" evidence="1">
    <location>
        <begin position="1"/>
        <end position="28"/>
    </location>
</feature>
<dbReference type="RefSeq" id="WP_184393332.1">
    <property type="nucleotide sequence ID" value="NZ_BAAAJD010000130.1"/>
</dbReference>
<sequence length="157" mass="16055">MPRVSPRPVGVLLGALALTGLAASPAAAAEGLMDGSITAEGQECGWTDAVTSDQAPNPLTVDRESLNAGLSCSGDTAATLNNDPTVTFDDAAGTITADVLDISVTMVGVTCRYQATDMSAQRDGDTRTYTASVDIPLHEGGFLCPDPASVDASFTFR</sequence>